<name>A0A6M3Y7A6_9ZZZZ</name>
<evidence type="ECO:0000313" key="1">
    <source>
        <dbReference type="EMBL" id="QJI05438.1"/>
    </source>
</evidence>
<gene>
    <name evidence="1" type="ORF">MM415B04053_0011</name>
</gene>
<dbReference type="EMBL" id="MT145200">
    <property type="protein sequence ID" value="QJI05438.1"/>
    <property type="molecule type" value="Genomic_DNA"/>
</dbReference>
<sequence length="73" mass="8648">MSKDQFFDSHYATDSERGFIDDLAPDLLGSPTTRTRREMLVNYWFSLRRRKVWGKIDRAKTFQHLIRALAKEG</sequence>
<reference evidence="1" key="1">
    <citation type="submission" date="2020-03" db="EMBL/GenBank/DDBJ databases">
        <title>The deep terrestrial virosphere.</title>
        <authorList>
            <person name="Holmfeldt K."/>
            <person name="Nilsson E."/>
            <person name="Simone D."/>
            <person name="Lopez-Fernandez M."/>
            <person name="Wu X."/>
            <person name="de Brujin I."/>
            <person name="Lundin D."/>
            <person name="Andersson A."/>
            <person name="Bertilsson S."/>
            <person name="Dopson M."/>
        </authorList>
    </citation>
    <scope>NUCLEOTIDE SEQUENCE</scope>
    <source>
        <strain evidence="1">MM415B04053</strain>
    </source>
</reference>
<dbReference type="AlphaFoldDB" id="A0A6M3Y7A6"/>
<accession>A0A6M3Y7A6</accession>
<proteinExistence type="predicted"/>
<organism evidence="1">
    <name type="scientific">viral metagenome</name>
    <dbReference type="NCBI Taxonomy" id="1070528"/>
    <lineage>
        <taxon>unclassified sequences</taxon>
        <taxon>metagenomes</taxon>
        <taxon>organismal metagenomes</taxon>
    </lineage>
</organism>
<protein>
    <submittedName>
        <fullName evidence="1">Uncharacterized protein</fullName>
    </submittedName>
</protein>